<dbReference type="Pfam" id="PF00246">
    <property type="entry name" value="Peptidase_M14"/>
    <property type="match status" value="1"/>
</dbReference>
<sequence length="244" mass="26926">MIYEEVKKFYLSYSGKKCVIGYSLCGRAIFAMHCGSLTGRQLISTYAIHGREWITARLGLKHIACGLCGGWGGWIIPLSNPDGAVVSQTKSPMWKANARGVDLNCNFDALWGTGRLNTKVRGGENCIGGSPFSEPESKAIRDFTLKIMPCATFSFHTKGEEIYWEFEGGGDECGAHILAKSTGYTVKKITGSAGGYKDWCIYRLKIPAYTIECGSDSLSHPIKNLNRLKKCFSALKNFTQLYEE</sequence>
<protein>
    <recommendedName>
        <fullName evidence="8">Peptidase M14 domain-containing protein</fullName>
    </recommendedName>
</protein>
<dbReference type="Proteomes" id="UP000824110">
    <property type="component" value="Unassembled WGS sequence"/>
</dbReference>
<reference evidence="9" key="2">
    <citation type="journal article" date="2021" name="PeerJ">
        <title>Extensive microbial diversity within the chicken gut microbiome revealed by metagenomics and culture.</title>
        <authorList>
            <person name="Gilroy R."/>
            <person name="Ravi A."/>
            <person name="Getino M."/>
            <person name="Pursley I."/>
            <person name="Horton D.L."/>
            <person name="Alikhan N.F."/>
            <person name="Baker D."/>
            <person name="Gharbi K."/>
            <person name="Hall N."/>
            <person name="Watson M."/>
            <person name="Adriaenssens E.M."/>
            <person name="Foster-Nyarko E."/>
            <person name="Jarju S."/>
            <person name="Secka A."/>
            <person name="Antonio M."/>
            <person name="Oren A."/>
            <person name="Chaudhuri R.R."/>
            <person name="La Ragione R."/>
            <person name="Hildebrand F."/>
            <person name="Pallen M.J."/>
        </authorList>
    </citation>
    <scope>NUCLEOTIDE SEQUENCE</scope>
    <source>
        <strain evidence="9">CHK195-12923</strain>
    </source>
</reference>
<evidence type="ECO:0000259" key="8">
    <source>
        <dbReference type="PROSITE" id="PS52035"/>
    </source>
</evidence>
<evidence type="ECO:0000256" key="6">
    <source>
        <dbReference type="ARBA" id="ARBA00023049"/>
    </source>
</evidence>
<accession>A0A9D1MJB0</accession>
<evidence type="ECO:0000256" key="7">
    <source>
        <dbReference type="PROSITE-ProRule" id="PRU01379"/>
    </source>
</evidence>
<dbReference type="InterPro" id="IPR000834">
    <property type="entry name" value="Peptidase_M14"/>
</dbReference>
<evidence type="ECO:0000256" key="1">
    <source>
        <dbReference type="ARBA" id="ARBA00001947"/>
    </source>
</evidence>
<dbReference type="PROSITE" id="PS52035">
    <property type="entry name" value="PEPTIDASE_M14"/>
    <property type="match status" value="1"/>
</dbReference>
<dbReference type="Gene3D" id="3.40.630.10">
    <property type="entry name" value="Zn peptidases"/>
    <property type="match status" value="1"/>
</dbReference>
<keyword evidence="5" id="KW-0862">Zinc</keyword>
<keyword evidence="6" id="KW-0482">Metalloprotease</keyword>
<keyword evidence="3" id="KW-0645">Protease</keyword>
<evidence type="ECO:0000256" key="3">
    <source>
        <dbReference type="ARBA" id="ARBA00022670"/>
    </source>
</evidence>
<reference evidence="9" key="1">
    <citation type="submission" date="2020-10" db="EMBL/GenBank/DDBJ databases">
        <authorList>
            <person name="Gilroy R."/>
        </authorList>
    </citation>
    <scope>NUCLEOTIDE SEQUENCE</scope>
    <source>
        <strain evidence="9">CHK195-12923</strain>
    </source>
</reference>
<dbReference type="PANTHER" id="PTHR11705:SF143">
    <property type="entry name" value="SLL0236 PROTEIN"/>
    <property type="match status" value="1"/>
</dbReference>
<dbReference type="GO" id="GO:0008270">
    <property type="term" value="F:zinc ion binding"/>
    <property type="evidence" value="ECO:0007669"/>
    <property type="project" value="InterPro"/>
</dbReference>
<dbReference type="GO" id="GO:0005615">
    <property type="term" value="C:extracellular space"/>
    <property type="evidence" value="ECO:0007669"/>
    <property type="project" value="TreeGrafter"/>
</dbReference>
<evidence type="ECO:0000313" key="10">
    <source>
        <dbReference type="Proteomes" id="UP000824110"/>
    </source>
</evidence>
<dbReference type="EMBL" id="DVNE01000003">
    <property type="protein sequence ID" value="HIU61083.1"/>
    <property type="molecule type" value="Genomic_DNA"/>
</dbReference>
<evidence type="ECO:0000256" key="4">
    <source>
        <dbReference type="ARBA" id="ARBA00022801"/>
    </source>
</evidence>
<evidence type="ECO:0000256" key="2">
    <source>
        <dbReference type="ARBA" id="ARBA00005988"/>
    </source>
</evidence>
<dbReference type="AlphaFoldDB" id="A0A9D1MJB0"/>
<proteinExistence type="inferred from homology"/>
<evidence type="ECO:0000313" key="9">
    <source>
        <dbReference type="EMBL" id="HIU61083.1"/>
    </source>
</evidence>
<keyword evidence="4" id="KW-0378">Hydrolase</keyword>
<feature type="active site" description="Proton donor/acceptor" evidence="7">
    <location>
        <position position="212"/>
    </location>
</feature>
<dbReference type="GO" id="GO:0004181">
    <property type="term" value="F:metallocarboxypeptidase activity"/>
    <property type="evidence" value="ECO:0007669"/>
    <property type="project" value="InterPro"/>
</dbReference>
<gene>
    <name evidence="9" type="ORF">IAB69_00330</name>
</gene>
<evidence type="ECO:0000256" key="5">
    <source>
        <dbReference type="ARBA" id="ARBA00022833"/>
    </source>
</evidence>
<dbReference type="GO" id="GO:0006508">
    <property type="term" value="P:proteolysis"/>
    <property type="evidence" value="ECO:0007669"/>
    <property type="project" value="UniProtKB-KW"/>
</dbReference>
<dbReference type="SUPFAM" id="SSF53187">
    <property type="entry name" value="Zn-dependent exopeptidases"/>
    <property type="match status" value="1"/>
</dbReference>
<comment type="similarity">
    <text evidence="2 7">Belongs to the peptidase M14 family.</text>
</comment>
<name>A0A9D1MJB0_9FIRM</name>
<dbReference type="PANTHER" id="PTHR11705">
    <property type="entry name" value="PROTEASE FAMILY M14 CARBOXYPEPTIDASE A,B"/>
    <property type="match status" value="1"/>
</dbReference>
<dbReference type="SMART" id="SM00631">
    <property type="entry name" value="Zn_pept"/>
    <property type="match status" value="1"/>
</dbReference>
<feature type="domain" description="Peptidase M14" evidence="8">
    <location>
        <begin position="1"/>
        <end position="242"/>
    </location>
</feature>
<comment type="caution">
    <text evidence="9">The sequence shown here is derived from an EMBL/GenBank/DDBJ whole genome shotgun (WGS) entry which is preliminary data.</text>
</comment>
<organism evidence="9 10">
    <name type="scientific">Candidatus Coproplasma excrementigallinarum</name>
    <dbReference type="NCBI Taxonomy" id="2840747"/>
    <lineage>
        <taxon>Bacteria</taxon>
        <taxon>Bacillati</taxon>
        <taxon>Bacillota</taxon>
        <taxon>Clostridia</taxon>
        <taxon>Eubacteriales</taxon>
        <taxon>Candidatus Coproplasma</taxon>
    </lineage>
</organism>
<comment type="cofactor">
    <cofactor evidence="1">
        <name>Zn(2+)</name>
        <dbReference type="ChEBI" id="CHEBI:29105"/>
    </cofactor>
</comment>